<reference evidence="2" key="1">
    <citation type="submission" date="2014-11" db="EMBL/GenBank/DDBJ databases">
        <authorList>
            <person name="Amaro Gonzalez C."/>
        </authorList>
    </citation>
    <scope>NUCLEOTIDE SEQUENCE</scope>
</reference>
<reference evidence="2" key="2">
    <citation type="journal article" date="2015" name="Fish Shellfish Immunol.">
        <title>Early steps in the European eel (Anguilla anguilla)-Vibrio vulnificus interaction in the gills: Role of the RtxA13 toxin.</title>
        <authorList>
            <person name="Callol A."/>
            <person name="Pajuelo D."/>
            <person name="Ebbesson L."/>
            <person name="Teles M."/>
            <person name="MacKenzie S."/>
            <person name="Amaro C."/>
        </authorList>
    </citation>
    <scope>NUCLEOTIDE SEQUENCE</scope>
</reference>
<proteinExistence type="predicted"/>
<feature type="compositionally biased region" description="Polar residues" evidence="1">
    <location>
        <begin position="19"/>
        <end position="28"/>
    </location>
</feature>
<accession>A0A0E9X2X8</accession>
<dbReference type="EMBL" id="GBXM01011766">
    <property type="protein sequence ID" value="JAH96811.1"/>
    <property type="molecule type" value="Transcribed_RNA"/>
</dbReference>
<name>A0A0E9X2X8_ANGAN</name>
<feature type="compositionally biased region" description="Basic and acidic residues" evidence="1">
    <location>
        <begin position="40"/>
        <end position="51"/>
    </location>
</feature>
<sequence length="51" mass="5726">MKVTIGYLISSVYKTELQPQSKMSQGLISRSHRAYLGTGDGRRDQTGKPRK</sequence>
<organism evidence="2">
    <name type="scientific">Anguilla anguilla</name>
    <name type="common">European freshwater eel</name>
    <name type="synonym">Muraena anguilla</name>
    <dbReference type="NCBI Taxonomy" id="7936"/>
    <lineage>
        <taxon>Eukaryota</taxon>
        <taxon>Metazoa</taxon>
        <taxon>Chordata</taxon>
        <taxon>Craniata</taxon>
        <taxon>Vertebrata</taxon>
        <taxon>Euteleostomi</taxon>
        <taxon>Actinopterygii</taxon>
        <taxon>Neopterygii</taxon>
        <taxon>Teleostei</taxon>
        <taxon>Anguilliformes</taxon>
        <taxon>Anguillidae</taxon>
        <taxon>Anguilla</taxon>
    </lineage>
</organism>
<protein>
    <submittedName>
        <fullName evidence="2">Uncharacterized protein</fullName>
    </submittedName>
</protein>
<evidence type="ECO:0000256" key="1">
    <source>
        <dbReference type="SAM" id="MobiDB-lite"/>
    </source>
</evidence>
<feature type="region of interest" description="Disordered" evidence="1">
    <location>
        <begin position="19"/>
        <end position="51"/>
    </location>
</feature>
<evidence type="ECO:0000313" key="2">
    <source>
        <dbReference type="EMBL" id="JAH96811.1"/>
    </source>
</evidence>
<dbReference type="AlphaFoldDB" id="A0A0E9X2X8"/>